<protein>
    <submittedName>
        <fullName evidence="1">Uncharacterized protein</fullName>
    </submittedName>
</protein>
<name>A0A8S3QU67_MYTED</name>
<sequence length="187" mass="21539">MMTLRMECIKYGNMKPVKTDSLDGHPKYHVDKNVLKSLLDCDFKISDIGNLKEIFLTLKMTKRIKVQRLRLRDAILRIYFAGTQERKTGRLHRRVCNVTAPNQLWHIDTNHKLNPVGTQLSERDLVDYGLEGNIDASNLMDDGRPIFEPMNIAINDQRIMRADYNRTGTNFGIDDFVNCVEILSAQA</sequence>
<comment type="caution">
    <text evidence="1">The sequence shown here is derived from an EMBL/GenBank/DDBJ whole genome shotgun (WGS) entry which is preliminary data.</text>
</comment>
<organism evidence="1 2">
    <name type="scientific">Mytilus edulis</name>
    <name type="common">Blue mussel</name>
    <dbReference type="NCBI Taxonomy" id="6550"/>
    <lineage>
        <taxon>Eukaryota</taxon>
        <taxon>Metazoa</taxon>
        <taxon>Spiralia</taxon>
        <taxon>Lophotrochozoa</taxon>
        <taxon>Mollusca</taxon>
        <taxon>Bivalvia</taxon>
        <taxon>Autobranchia</taxon>
        <taxon>Pteriomorphia</taxon>
        <taxon>Mytilida</taxon>
        <taxon>Mytiloidea</taxon>
        <taxon>Mytilidae</taxon>
        <taxon>Mytilinae</taxon>
        <taxon>Mytilus</taxon>
    </lineage>
</organism>
<accession>A0A8S3QU67</accession>
<dbReference type="AlphaFoldDB" id="A0A8S3QU67"/>
<proteinExistence type="predicted"/>
<reference evidence="1" key="1">
    <citation type="submission" date="2021-03" db="EMBL/GenBank/DDBJ databases">
        <authorList>
            <person name="Bekaert M."/>
        </authorList>
    </citation>
    <scope>NUCLEOTIDE SEQUENCE</scope>
</reference>
<dbReference type="OrthoDB" id="2686689at2759"/>
<dbReference type="Proteomes" id="UP000683360">
    <property type="component" value="Unassembled WGS sequence"/>
</dbReference>
<evidence type="ECO:0000313" key="2">
    <source>
        <dbReference type="Proteomes" id="UP000683360"/>
    </source>
</evidence>
<evidence type="ECO:0000313" key="1">
    <source>
        <dbReference type="EMBL" id="CAG2199047.1"/>
    </source>
</evidence>
<dbReference type="EMBL" id="CAJPWZ010000708">
    <property type="protein sequence ID" value="CAG2199047.1"/>
    <property type="molecule type" value="Genomic_DNA"/>
</dbReference>
<gene>
    <name evidence="1" type="ORF">MEDL_13757</name>
</gene>
<keyword evidence="2" id="KW-1185">Reference proteome</keyword>